<evidence type="ECO:0000313" key="2">
    <source>
        <dbReference type="Proteomes" id="UP001501844"/>
    </source>
</evidence>
<gene>
    <name evidence="1" type="ORF">GCM10023183_26850</name>
</gene>
<proteinExistence type="predicted"/>
<sequence length="108" mass="12204">MNKPALLGLFDIEKTTNAQGQQVHHYTVKEDADAIVKEATYVLDAQGRLVQFEATMLQKNFLFTTHKQLFIKAQPGLMPSLQAYSLDESQTLLFSNSERYGVQGQIVR</sequence>
<name>A0ABP8FS45_9BACT</name>
<accession>A0ABP8FS45</accession>
<dbReference type="EMBL" id="BAABGX010000002">
    <property type="protein sequence ID" value="GAA4309595.1"/>
    <property type="molecule type" value="Genomic_DNA"/>
</dbReference>
<comment type="caution">
    <text evidence="1">The sequence shown here is derived from an EMBL/GenBank/DDBJ whole genome shotgun (WGS) entry which is preliminary data.</text>
</comment>
<protein>
    <submittedName>
        <fullName evidence="1">Uncharacterized protein</fullName>
    </submittedName>
</protein>
<keyword evidence="2" id="KW-1185">Reference proteome</keyword>
<reference evidence="2" key="1">
    <citation type="journal article" date="2019" name="Int. J. Syst. Evol. Microbiol.">
        <title>The Global Catalogue of Microorganisms (GCM) 10K type strain sequencing project: providing services to taxonomists for standard genome sequencing and annotation.</title>
        <authorList>
            <consortium name="The Broad Institute Genomics Platform"/>
            <consortium name="The Broad Institute Genome Sequencing Center for Infectious Disease"/>
            <person name="Wu L."/>
            <person name="Ma J."/>
        </authorList>
    </citation>
    <scope>NUCLEOTIDE SEQUENCE [LARGE SCALE GENOMIC DNA]</scope>
    <source>
        <strain evidence="2">JCM 17917</strain>
    </source>
</reference>
<dbReference type="Proteomes" id="UP001501844">
    <property type="component" value="Unassembled WGS sequence"/>
</dbReference>
<organism evidence="1 2">
    <name type="scientific">Nibribacter koreensis</name>
    <dbReference type="NCBI Taxonomy" id="1084519"/>
    <lineage>
        <taxon>Bacteria</taxon>
        <taxon>Pseudomonadati</taxon>
        <taxon>Bacteroidota</taxon>
        <taxon>Cytophagia</taxon>
        <taxon>Cytophagales</taxon>
        <taxon>Hymenobacteraceae</taxon>
        <taxon>Nibribacter</taxon>
    </lineage>
</organism>
<evidence type="ECO:0000313" key="1">
    <source>
        <dbReference type="EMBL" id="GAA4309595.1"/>
    </source>
</evidence>